<evidence type="ECO:0000256" key="1">
    <source>
        <dbReference type="ARBA" id="ARBA00004371"/>
    </source>
</evidence>
<evidence type="ECO:0000256" key="8">
    <source>
        <dbReference type="ARBA" id="ARBA00022927"/>
    </source>
</evidence>
<feature type="compositionally biased region" description="Low complexity" evidence="13">
    <location>
        <begin position="1050"/>
        <end position="1059"/>
    </location>
</feature>
<dbReference type="InterPro" id="IPR016024">
    <property type="entry name" value="ARM-type_fold"/>
</dbReference>
<dbReference type="Pfam" id="PF23356">
    <property type="entry name" value="TPR_PEP5_VPS11"/>
    <property type="match status" value="2"/>
</dbReference>
<dbReference type="GO" id="GO:0007033">
    <property type="term" value="P:vacuole organization"/>
    <property type="evidence" value="ECO:0007669"/>
    <property type="project" value="TreeGrafter"/>
</dbReference>
<dbReference type="EnsemblMetazoa" id="AALB008683-RA">
    <property type="protein sequence ID" value="AALB008683-PA"/>
    <property type="gene ID" value="AALB008683"/>
</dbReference>
<sequence>MAIFEWRKFNFFDLRKGVDKEKVAEALQEAKITATANGNTLIVVCDSAGYIHTFSRTWEVISFKGHDGSILLCDISKQNNLLVTVSQDGNGSSFKVWNLSKLSAATGAQCLRSVRITESAPTALAVSEGGQFMAIGFADGNISLYRGDISRDRSKTLKQLTAGSSAIVGIAFKHCHKHTQMFVCSNSGIYLYNLHSRDKEVRVVLGSMKKTVGCCALQTGHNEGYFMVGLEDAVYCYTSDGRGPCYALEGQKTLLHWYRSHLLVVMRNLRTPEGYTLTVIDIQNKFIVFTSPIEEIKAVLTEFGTCYILTESNQMFHLDEKDLQSKLNMLFKKNLYDIAVRIAKCNQYDAEGLAGIFKQYGDHLYSKGDYGRAVEQYAKTIGYLEPSYVIQRFLDARHIHFLTDYLQTMHEQGEATADHTTLLLNCFTRLDRTAQLKEFLKNDQKCNLFDVDVAIKVCRDASYVEEALQLAKTNRKHDACLSILTEDTQQFEEALRYLETLAHRDSKRILKKYGPLLMANCPTRTIALLKKLCTETSNEPSAEEDPVDKEDSTVEGTILNVGALLANLNLQQNERTEQNDRCNPEDFIHLFTDTEQLIDFLEHLLRFVSSSGQSVYNTLIEHYLYCWRTIPGVEEKLLDLLKYNTERYDRTHALAQCRMQEFWPGVMHLYEEDKLYHLILRHYLQYREYDNLLACCRRLGQTDSTLWLQALNGLKNDSEAPPHVFTQVLQVISQKRLQAPLQVLDCLAFENGPTFASVKEYFAQIFQKEQDTIRSEEELARTYSEKSIAIKLHIKHLQEGNVEFQNTTCDACKQTLLMPALFFLCKHSYHQDCIRGYSETERDCPVCNKNNMQQIEALRAQSEARDQHEQFHNMLERSSDPFAVVADYFGRGLFNKLVLYEEESADADQSAAQKTKAASTQQQVAAGPAGNISKPSVLQPSAAVPAANEVRAGMAANYGAGAEARMRQDEGRSSRLEAQESQLRLRLEEQERLRQQRQQQTVAMAQQQMKLRDERNAKVASPYGSPKPKSSFPLPTATSKPFNNAGSGKSAVASAVAVVRNPFEEDDQQQSSQYDSTKNPFDEEEDTVPPARQAKRSIVNTAPAPAGTNPFDEEEVEYDSKLDPFAE</sequence>
<dbReference type="GO" id="GO:0006886">
    <property type="term" value="P:intracellular protein transport"/>
    <property type="evidence" value="ECO:0007669"/>
    <property type="project" value="UniProtKB-UniRule"/>
</dbReference>
<evidence type="ECO:0000256" key="13">
    <source>
        <dbReference type="SAM" id="MobiDB-lite"/>
    </source>
</evidence>
<dbReference type="GO" id="GO:0007032">
    <property type="term" value="P:endosome organization"/>
    <property type="evidence" value="ECO:0007669"/>
    <property type="project" value="TreeGrafter"/>
</dbReference>
<dbReference type="InterPro" id="IPR013083">
    <property type="entry name" value="Znf_RING/FYVE/PHD"/>
</dbReference>
<proteinExistence type="inferred from homology"/>
<dbReference type="GO" id="GO:0030897">
    <property type="term" value="C:HOPS complex"/>
    <property type="evidence" value="ECO:0007669"/>
    <property type="project" value="TreeGrafter"/>
</dbReference>
<evidence type="ECO:0000313" key="15">
    <source>
        <dbReference type="Proteomes" id="UP000069272"/>
    </source>
</evidence>
<accession>A0A182FQ64</accession>
<dbReference type="SMART" id="SM00184">
    <property type="entry name" value="RING"/>
    <property type="match status" value="1"/>
</dbReference>
<dbReference type="KEGG" id="aali:118459346"/>
<dbReference type="InterPro" id="IPR036322">
    <property type="entry name" value="WD40_repeat_dom_sf"/>
</dbReference>
<dbReference type="Pfam" id="PF23341">
    <property type="entry name" value="PEP5_VPS11_N"/>
    <property type="match status" value="1"/>
</dbReference>
<keyword evidence="9" id="KW-0472">Membrane</keyword>
<dbReference type="InterPro" id="IPR057308">
    <property type="entry name" value="CHCR_PEP5_VPS11"/>
</dbReference>
<name>A0A182FQ64_ANOAL</name>
<organism evidence="14 15">
    <name type="scientific">Anopheles albimanus</name>
    <name type="common">New world malaria mosquito</name>
    <dbReference type="NCBI Taxonomy" id="7167"/>
    <lineage>
        <taxon>Eukaryota</taxon>
        <taxon>Metazoa</taxon>
        <taxon>Ecdysozoa</taxon>
        <taxon>Arthropoda</taxon>
        <taxon>Hexapoda</taxon>
        <taxon>Insecta</taxon>
        <taxon>Pterygota</taxon>
        <taxon>Neoptera</taxon>
        <taxon>Endopterygota</taxon>
        <taxon>Diptera</taxon>
        <taxon>Nematocera</taxon>
        <taxon>Culicoidea</taxon>
        <taxon>Culicidae</taxon>
        <taxon>Anophelinae</taxon>
        <taxon>Anopheles</taxon>
    </lineage>
</organism>
<dbReference type="GeneID" id="118459346"/>
<feature type="compositionally biased region" description="Low complexity" evidence="13">
    <location>
        <begin position="910"/>
        <end position="926"/>
    </location>
</feature>
<dbReference type="RefSeq" id="XP_035778515.1">
    <property type="nucleotide sequence ID" value="XM_035922622.1"/>
</dbReference>
<feature type="region of interest" description="Disordered" evidence="13">
    <location>
        <begin position="996"/>
        <end position="1127"/>
    </location>
</feature>
<protein>
    <submittedName>
        <fullName evidence="14">Uncharacterized protein</fullName>
    </submittedName>
</protein>
<dbReference type="InterPro" id="IPR057307">
    <property type="entry name" value="PEP5_VPS11_N"/>
</dbReference>
<evidence type="ECO:0000256" key="12">
    <source>
        <dbReference type="PROSITE-ProRule" id="PRU01006"/>
    </source>
</evidence>
<evidence type="ECO:0000256" key="2">
    <source>
        <dbReference type="ARBA" id="ARBA00004492"/>
    </source>
</evidence>
<keyword evidence="8" id="KW-0653">Protein transport</keyword>
<comment type="subcellular location">
    <subcellularLocation>
        <location evidence="2">Late endosome membrane</location>
        <topology evidence="2">Peripheral membrane protein</topology>
        <orientation evidence="2">Cytoplasmic side</orientation>
    </subcellularLocation>
    <subcellularLocation>
        <location evidence="1">Lysosome</location>
    </subcellularLocation>
</comment>
<keyword evidence="4" id="KW-0813">Transport</keyword>
<keyword evidence="15" id="KW-1185">Reference proteome</keyword>
<dbReference type="CTD" id="55823"/>
<dbReference type="InterPro" id="IPR018957">
    <property type="entry name" value="Znf_C3HC4_RING-type"/>
</dbReference>
<dbReference type="AlphaFoldDB" id="A0A182FQ64"/>
<keyword evidence="7" id="KW-0862">Zinc</keyword>
<dbReference type="GO" id="GO:0048284">
    <property type="term" value="P:organelle fusion"/>
    <property type="evidence" value="ECO:0007669"/>
    <property type="project" value="TreeGrafter"/>
</dbReference>
<dbReference type="PROSITE" id="PS50236">
    <property type="entry name" value="CHCR"/>
    <property type="match status" value="1"/>
</dbReference>
<dbReference type="OrthoDB" id="26184at2759"/>
<dbReference type="GO" id="GO:0031902">
    <property type="term" value="C:late endosome membrane"/>
    <property type="evidence" value="ECO:0007669"/>
    <property type="project" value="UniProtKB-SubCell"/>
</dbReference>
<dbReference type="SUPFAM" id="SSF50978">
    <property type="entry name" value="WD40 repeat-like"/>
    <property type="match status" value="1"/>
</dbReference>
<dbReference type="VEuPathDB" id="VectorBase:AALB008683"/>
<dbReference type="GO" id="GO:0005764">
    <property type="term" value="C:lysosome"/>
    <property type="evidence" value="ECO:0007669"/>
    <property type="project" value="UniProtKB-SubCell"/>
</dbReference>
<dbReference type="Gene3D" id="2.130.10.10">
    <property type="entry name" value="YVTN repeat-like/Quinoprotein amine dehydrogenase"/>
    <property type="match status" value="1"/>
</dbReference>
<dbReference type="Gene3D" id="1.25.40.10">
    <property type="entry name" value="Tetratricopeptide repeat domain"/>
    <property type="match status" value="1"/>
</dbReference>
<dbReference type="PANTHER" id="PTHR23323:SF24">
    <property type="entry name" value="VACUOLAR PROTEIN SORTING-ASSOCIATED PROTEIN 11 HOMOLOG"/>
    <property type="match status" value="1"/>
</dbReference>
<dbReference type="CDD" id="cd16688">
    <property type="entry name" value="RING-H2_Vps11"/>
    <property type="match status" value="1"/>
</dbReference>
<dbReference type="Gene3D" id="3.30.40.10">
    <property type="entry name" value="Zinc/RING finger domain, C3HC4 (zinc finger)"/>
    <property type="match status" value="1"/>
</dbReference>
<keyword evidence="10" id="KW-0458">Lysosome</keyword>
<dbReference type="PANTHER" id="PTHR23323">
    <property type="entry name" value="VACUOLAR PROTEIN SORTING-ASSOCIATED PROTEIN"/>
    <property type="match status" value="1"/>
</dbReference>
<feature type="region of interest" description="Disordered" evidence="13">
    <location>
        <begin position="910"/>
        <end position="936"/>
    </location>
</feature>
<dbReference type="InterPro" id="IPR001841">
    <property type="entry name" value="Znf_RING"/>
</dbReference>
<feature type="compositionally biased region" description="Basic and acidic residues" evidence="13">
    <location>
        <begin position="1118"/>
        <end position="1127"/>
    </location>
</feature>
<keyword evidence="6 11" id="KW-0863">Zinc-finger</keyword>
<keyword evidence="5" id="KW-0479">Metal-binding</keyword>
<evidence type="ECO:0000256" key="7">
    <source>
        <dbReference type="ARBA" id="ARBA00022833"/>
    </source>
</evidence>
<dbReference type="STRING" id="7167.A0A182FQ64"/>
<dbReference type="PROSITE" id="PS50089">
    <property type="entry name" value="ZF_RING_2"/>
    <property type="match status" value="1"/>
</dbReference>
<evidence type="ECO:0000256" key="3">
    <source>
        <dbReference type="ARBA" id="ARBA00007070"/>
    </source>
</evidence>
<dbReference type="GO" id="GO:0008270">
    <property type="term" value="F:zinc ion binding"/>
    <property type="evidence" value="ECO:0007669"/>
    <property type="project" value="UniProtKB-KW"/>
</dbReference>
<feature type="repeat" description="CHCR" evidence="12">
    <location>
        <begin position="377"/>
        <end position="525"/>
    </location>
</feature>
<dbReference type="RefSeq" id="XP_035778514.1">
    <property type="nucleotide sequence ID" value="XM_035922621.1"/>
</dbReference>
<dbReference type="Proteomes" id="UP000069272">
    <property type="component" value="Chromosome 2R"/>
</dbReference>
<reference evidence="14 15" key="1">
    <citation type="journal article" date="2017" name="G3 (Bethesda)">
        <title>The Physical Genome Mapping of Anopheles albimanus Corrected Scaffold Misassemblies and Identified Interarm Rearrangements in Genus Anopheles.</title>
        <authorList>
            <person name="Artemov G.N."/>
            <person name="Peery A.N."/>
            <person name="Jiang X."/>
            <person name="Tu Z."/>
            <person name="Stegniy V.N."/>
            <person name="Sharakhova M.V."/>
            <person name="Sharakhov I.V."/>
        </authorList>
    </citation>
    <scope>NUCLEOTIDE SEQUENCE [LARGE SCALE GENOMIC DNA]</scope>
    <source>
        <strain evidence="14 15">ALBI9_A</strain>
    </source>
</reference>
<reference evidence="14" key="2">
    <citation type="submission" date="2022-08" db="UniProtKB">
        <authorList>
            <consortium name="EnsemblMetazoa"/>
        </authorList>
    </citation>
    <scope>IDENTIFICATION</scope>
    <source>
        <strain evidence="14">STECLA/ALBI9_A</strain>
    </source>
</reference>
<dbReference type="Pfam" id="PF12451">
    <property type="entry name" value="VPS11_C"/>
    <property type="match status" value="1"/>
</dbReference>
<evidence type="ECO:0000256" key="10">
    <source>
        <dbReference type="ARBA" id="ARBA00023228"/>
    </source>
</evidence>
<evidence type="ECO:0000256" key="11">
    <source>
        <dbReference type="PROSITE-ProRule" id="PRU00175"/>
    </source>
</evidence>
<evidence type="ECO:0000256" key="6">
    <source>
        <dbReference type="ARBA" id="ARBA00022771"/>
    </source>
</evidence>
<dbReference type="InterPro" id="IPR001680">
    <property type="entry name" value="WD40_rpt"/>
</dbReference>
<dbReference type="SMART" id="SM00320">
    <property type="entry name" value="WD40"/>
    <property type="match status" value="3"/>
</dbReference>
<dbReference type="SUPFAM" id="SSF48371">
    <property type="entry name" value="ARM repeat"/>
    <property type="match status" value="1"/>
</dbReference>
<feature type="compositionally biased region" description="Polar residues" evidence="13">
    <location>
        <begin position="1036"/>
        <end position="1047"/>
    </location>
</feature>
<dbReference type="GO" id="GO:0030674">
    <property type="term" value="F:protein-macromolecule adaptor activity"/>
    <property type="evidence" value="ECO:0007669"/>
    <property type="project" value="TreeGrafter"/>
</dbReference>
<dbReference type="GO" id="GO:0006904">
    <property type="term" value="P:vesicle docking involved in exocytosis"/>
    <property type="evidence" value="ECO:0007669"/>
    <property type="project" value="TreeGrafter"/>
</dbReference>
<feature type="compositionally biased region" description="Low complexity" evidence="13">
    <location>
        <begin position="996"/>
        <end position="1008"/>
    </location>
</feature>
<dbReference type="VEuPathDB" id="VectorBase:AALB20_036938"/>
<comment type="similarity">
    <text evidence="3">Belongs to the VPS11 family.</text>
</comment>
<dbReference type="InterPro" id="IPR011990">
    <property type="entry name" value="TPR-like_helical_dom_sf"/>
</dbReference>
<evidence type="ECO:0000256" key="4">
    <source>
        <dbReference type="ARBA" id="ARBA00022448"/>
    </source>
</evidence>
<dbReference type="InterPro" id="IPR000547">
    <property type="entry name" value="Clathrin_H-chain/VPS_repeat"/>
</dbReference>
<dbReference type="Pfam" id="PF00097">
    <property type="entry name" value="zf-C3HC4"/>
    <property type="match status" value="1"/>
</dbReference>
<dbReference type="InterPro" id="IPR015943">
    <property type="entry name" value="WD40/YVTN_repeat-like_dom_sf"/>
</dbReference>
<dbReference type="GO" id="GO:0005634">
    <property type="term" value="C:nucleus"/>
    <property type="evidence" value="ECO:0007669"/>
    <property type="project" value="UniProtKB-ARBA"/>
</dbReference>
<evidence type="ECO:0000256" key="9">
    <source>
        <dbReference type="ARBA" id="ARBA00023136"/>
    </source>
</evidence>
<dbReference type="InterPro" id="IPR024763">
    <property type="entry name" value="VPS11_C"/>
</dbReference>
<evidence type="ECO:0000256" key="5">
    <source>
        <dbReference type="ARBA" id="ARBA00022723"/>
    </source>
</evidence>
<evidence type="ECO:0000313" key="14">
    <source>
        <dbReference type="EnsemblMetazoa" id="AALB008683-PA"/>
    </source>
</evidence>